<dbReference type="InterPro" id="IPR014811">
    <property type="entry name" value="ArgoL1"/>
</dbReference>
<name>A0A8H6F7M8_9LECA</name>
<dbReference type="GeneID" id="59335172"/>
<feature type="domain" description="Argonaute linker 1" evidence="1">
    <location>
        <begin position="119"/>
        <end position="155"/>
    </location>
</feature>
<accession>A0A8H6F7M8</accession>
<evidence type="ECO:0000313" key="2">
    <source>
        <dbReference type="EMBL" id="KAF6217669.1"/>
    </source>
</evidence>
<organism evidence="2 3">
    <name type="scientific">Letharia lupina</name>
    <dbReference type="NCBI Taxonomy" id="560253"/>
    <lineage>
        <taxon>Eukaryota</taxon>
        <taxon>Fungi</taxon>
        <taxon>Dikarya</taxon>
        <taxon>Ascomycota</taxon>
        <taxon>Pezizomycotina</taxon>
        <taxon>Lecanoromycetes</taxon>
        <taxon>OSLEUM clade</taxon>
        <taxon>Lecanoromycetidae</taxon>
        <taxon>Lecanorales</taxon>
        <taxon>Lecanorineae</taxon>
        <taxon>Parmeliaceae</taxon>
        <taxon>Letharia</taxon>
    </lineage>
</organism>
<dbReference type="EMBL" id="JACCJB010000026">
    <property type="protein sequence ID" value="KAF6217669.1"/>
    <property type="molecule type" value="Genomic_DNA"/>
</dbReference>
<keyword evidence="3" id="KW-1185">Reference proteome</keyword>
<sequence length="257" mass="28798">MGDSLARIQTIDVDEGLFPIRPDLGNTSIQESVQLWANYFVMELHKRDLVLYLYDMAFEAFPPNGSDQTDKEISVPEGNKLVQVIRCALNLSTFNEIKFDIATDSRTNNLNRFPLQSPRDTPSYLQGVRGFFASVRATTGSTLVNCNACCGAFYKSGPLEHLFAVFIPSNRSPSPEHFKWLEKAIQGLRVEFNHLKDDKGNQVGSLLTIFGLARPYGGLKDVELYHKEDEQAYTVATYWAKKGTSLPTSAFEVSDIL</sequence>
<evidence type="ECO:0000259" key="1">
    <source>
        <dbReference type="Pfam" id="PF08699"/>
    </source>
</evidence>
<protein>
    <recommendedName>
        <fullName evidence="1">Argonaute linker 1 domain-containing protein</fullName>
    </recommendedName>
</protein>
<dbReference type="Proteomes" id="UP000593566">
    <property type="component" value="Unassembled WGS sequence"/>
</dbReference>
<gene>
    <name evidence="2" type="ORF">HO133_006771</name>
</gene>
<dbReference type="InterPro" id="IPR036085">
    <property type="entry name" value="PAZ_dom_sf"/>
</dbReference>
<dbReference type="RefSeq" id="XP_037147104.1">
    <property type="nucleotide sequence ID" value="XM_037297668.1"/>
</dbReference>
<dbReference type="Pfam" id="PF08699">
    <property type="entry name" value="ArgoL1"/>
    <property type="match status" value="1"/>
</dbReference>
<proteinExistence type="predicted"/>
<comment type="caution">
    <text evidence="2">The sequence shown here is derived from an EMBL/GenBank/DDBJ whole genome shotgun (WGS) entry which is preliminary data.</text>
</comment>
<evidence type="ECO:0000313" key="3">
    <source>
        <dbReference type="Proteomes" id="UP000593566"/>
    </source>
</evidence>
<dbReference type="SUPFAM" id="SSF101690">
    <property type="entry name" value="PAZ domain"/>
    <property type="match status" value="1"/>
</dbReference>
<reference evidence="2 3" key="1">
    <citation type="journal article" date="2020" name="Genomics">
        <title>Complete, high-quality genomes from long-read metagenomic sequencing of two wolf lichen thalli reveals enigmatic genome architecture.</title>
        <authorList>
            <person name="McKenzie S.K."/>
            <person name="Walston R.F."/>
            <person name="Allen J.L."/>
        </authorList>
    </citation>
    <scope>NUCLEOTIDE SEQUENCE [LARGE SCALE GENOMIC DNA]</scope>
    <source>
        <strain evidence="2">WasteWater1</strain>
    </source>
</reference>
<dbReference type="AlphaFoldDB" id="A0A8H6F7M8"/>